<dbReference type="Proteomes" id="UP000789833">
    <property type="component" value="Unassembled WGS sequence"/>
</dbReference>
<organism evidence="1 2">
    <name type="scientific">Sutcliffiella rhizosphaerae</name>
    <dbReference type="NCBI Taxonomy" id="2880967"/>
    <lineage>
        <taxon>Bacteria</taxon>
        <taxon>Bacillati</taxon>
        <taxon>Bacillota</taxon>
        <taxon>Bacilli</taxon>
        <taxon>Bacillales</taxon>
        <taxon>Bacillaceae</taxon>
        <taxon>Sutcliffiella</taxon>
    </lineage>
</organism>
<evidence type="ECO:0000313" key="2">
    <source>
        <dbReference type="Proteomes" id="UP000789833"/>
    </source>
</evidence>
<proteinExistence type="predicted"/>
<gene>
    <name evidence="1" type="ORF">BACCIP111883_03609</name>
</gene>
<dbReference type="RefSeq" id="WP_230503703.1">
    <property type="nucleotide sequence ID" value="NZ_CAKJTJ010000028.1"/>
</dbReference>
<evidence type="ECO:0000313" key="1">
    <source>
        <dbReference type="EMBL" id="CAG9622818.1"/>
    </source>
</evidence>
<evidence type="ECO:0008006" key="3">
    <source>
        <dbReference type="Google" id="ProtNLM"/>
    </source>
</evidence>
<name>A0ABN8AI45_9BACI</name>
<sequence length="69" mass="7792">MTFSQLLARYLNRNIEVYSSNQFFVEGVLISVGTDSFILEIRNGTYIAPTERITVFFTNVDGIRVLVAA</sequence>
<reference evidence="1 2" key="1">
    <citation type="submission" date="2021-10" db="EMBL/GenBank/DDBJ databases">
        <authorList>
            <person name="Criscuolo A."/>
        </authorList>
    </citation>
    <scope>NUCLEOTIDE SEQUENCE [LARGE SCALE GENOMIC DNA]</scope>
    <source>
        <strain evidence="2">CIP 111883</strain>
    </source>
</reference>
<protein>
    <recommendedName>
        <fullName evidence="3">DUF2642 domain-containing protein</fullName>
    </recommendedName>
</protein>
<dbReference type="EMBL" id="CAKJTJ010000028">
    <property type="protein sequence ID" value="CAG9622818.1"/>
    <property type="molecule type" value="Genomic_DNA"/>
</dbReference>
<keyword evidence="2" id="KW-1185">Reference proteome</keyword>
<comment type="caution">
    <text evidence="1">The sequence shown here is derived from an EMBL/GenBank/DDBJ whole genome shotgun (WGS) entry which is preliminary data.</text>
</comment>
<accession>A0ABN8AI45</accession>